<organism evidence="3 4">
    <name type="scientific">Biomphalaria pfeifferi</name>
    <name type="common">Bloodfluke planorb</name>
    <name type="synonym">Freshwater snail</name>
    <dbReference type="NCBI Taxonomy" id="112525"/>
    <lineage>
        <taxon>Eukaryota</taxon>
        <taxon>Metazoa</taxon>
        <taxon>Spiralia</taxon>
        <taxon>Lophotrochozoa</taxon>
        <taxon>Mollusca</taxon>
        <taxon>Gastropoda</taxon>
        <taxon>Heterobranchia</taxon>
        <taxon>Euthyneura</taxon>
        <taxon>Panpulmonata</taxon>
        <taxon>Hygrophila</taxon>
        <taxon>Lymnaeoidea</taxon>
        <taxon>Planorbidae</taxon>
        <taxon>Biomphalaria</taxon>
    </lineage>
</organism>
<reference evidence="3" key="2">
    <citation type="submission" date="2023-04" db="EMBL/GenBank/DDBJ databases">
        <authorList>
            <person name="Bu L."/>
            <person name="Lu L."/>
            <person name="Laidemitt M.R."/>
            <person name="Zhang S.M."/>
            <person name="Mutuku M."/>
            <person name="Mkoji G."/>
            <person name="Steinauer M."/>
            <person name="Loker E.S."/>
        </authorList>
    </citation>
    <scope>NUCLEOTIDE SEQUENCE</scope>
    <source>
        <strain evidence="3">KasaAsao</strain>
        <tissue evidence="3">Whole Snail</tissue>
    </source>
</reference>
<dbReference type="GO" id="GO:0030133">
    <property type="term" value="C:transport vesicle"/>
    <property type="evidence" value="ECO:0007669"/>
    <property type="project" value="InterPro"/>
</dbReference>
<gene>
    <name evidence="3" type="ORF">Bpfe_016650</name>
</gene>
<dbReference type="PANTHER" id="PTHR31784:SF2">
    <property type="entry name" value="BIOGENESIS OF LYSOSOME-RELATED ORGANELLES COMPLEX 1 SUBUNIT 5"/>
    <property type="match status" value="1"/>
</dbReference>
<evidence type="ECO:0000313" key="4">
    <source>
        <dbReference type="Proteomes" id="UP001233172"/>
    </source>
</evidence>
<accession>A0AAD8BG06</accession>
<dbReference type="Pfam" id="PF14942">
    <property type="entry name" value="Muted"/>
    <property type="match status" value="1"/>
</dbReference>
<evidence type="ECO:0000256" key="1">
    <source>
        <dbReference type="ARBA" id="ARBA00010754"/>
    </source>
</evidence>
<name>A0AAD8BG06_BIOPF</name>
<dbReference type="GO" id="GO:0031083">
    <property type="term" value="C:BLOC-1 complex"/>
    <property type="evidence" value="ECO:0007669"/>
    <property type="project" value="InterPro"/>
</dbReference>
<dbReference type="EMBL" id="JASAOG010000082">
    <property type="protein sequence ID" value="KAK0053906.1"/>
    <property type="molecule type" value="Genomic_DNA"/>
</dbReference>
<proteinExistence type="inferred from homology"/>
<protein>
    <recommendedName>
        <fullName evidence="2">Biogenesis of lysosome-related organelles complex 1 subunit 5</fullName>
    </recommendedName>
</protein>
<keyword evidence="4" id="KW-1185">Reference proteome</keyword>
<dbReference type="PANTHER" id="PTHR31784">
    <property type="entry name" value="BIOGENESIS OF LYSOSOME-RELATED ORGANELLES COMPLEX 1 SUBUNIT 5"/>
    <property type="match status" value="1"/>
</dbReference>
<evidence type="ECO:0000313" key="3">
    <source>
        <dbReference type="EMBL" id="KAK0053906.1"/>
    </source>
</evidence>
<comment type="caution">
    <text evidence="3">The sequence shown here is derived from an EMBL/GenBank/DDBJ whole genome shotgun (WGS) entry which is preliminary data.</text>
</comment>
<comment type="similarity">
    <text evidence="1">Belongs to the BLOC1S5 family.</text>
</comment>
<evidence type="ECO:0000256" key="2">
    <source>
        <dbReference type="ARBA" id="ARBA00019580"/>
    </source>
</evidence>
<dbReference type="Proteomes" id="UP001233172">
    <property type="component" value="Unassembled WGS sequence"/>
</dbReference>
<dbReference type="InterPro" id="IPR017243">
    <property type="entry name" value="Bloc1s5"/>
</dbReference>
<dbReference type="AlphaFoldDB" id="A0AAD8BG06"/>
<reference evidence="3" key="1">
    <citation type="journal article" date="2023" name="PLoS Negl. Trop. Dis.">
        <title>A genome sequence for Biomphalaria pfeifferi, the major vector snail for the human-infecting parasite Schistosoma mansoni.</title>
        <authorList>
            <person name="Bu L."/>
            <person name="Lu L."/>
            <person name="Laidemitt M.R."/>
            <person name="Zhang S.M."/>
            <person name="Mutuku M."/>
            <person name="Mkoji G."/>
            <person name="Steinauer M."/>
            <person name="Loker E.S."/>
        </authorList>
    </citation>
    <scope>NUCLEOTIDE SEQUENCE</scope>
    <source>
        <strain evidence="3">KasaAsao</strain>
    </source>
</reference>
<sequence>MTCEIVFRDVTEIYSRLFNHRAALQGLTNSFVKEFEEKRGDREIISLSRVLELVTDSKDRALPTTIDSLECNVDNFKDSVNKTLKLCQEIIKDSEDKKSEWLESQRRSREQQWNEFMAAQVTRSARVDSDFKNKVDALANHYADLEEKLKESTSKVL</sequence>